<dbReference type="AlphaFoldDB" id="A0A377PG73"/>
<gene>
    <name evidence="4" type="primary">lysC_2</name>
    <name evidence="4" type="ORF">NCTC8105_00383</name>
</gene>
<evidence type="ECO:0000313" key="4">
    <source>
        <dbReference type="EMBL" id="STQ78363.1"/>
    </source>
</evidence>
<evidence type="ECO:0000313" key="5">
    <source>
        <dbReference type="Proteomes" id="UP000254821"/>
    </source>
</evidence>
<dbReference type="Gene3D" id="3.40.1160.10">
    <property type="entry name" value="Acetylglutamate kinase-like"/>
    <property type="match status" value="1"/>
</dbReference>
<reference evidence="4 5" key="1">
    <citation type="submission" date="2018-06" db="EMBL/GenBank/DDBJ databases">
        <authorList>
            <consortium name="Pathogen Informatics"/>
            <person name="Doyle S."/>
        </authorList>
    </citation>
    <scope>NUCLEOTIDE SEQUENCE [LARGE SCALE GENOMIC DNA]</scope>
    <source>
        <strain evidence="4 5">NCTC8105</strain>
    </source>
</reference>
<dbReference type="Proteomes" id="UP000254821">
    <property type="component" value="Unassembled WGS sequence"/>
</dbReference>
<dbReference type="PROSITE" id="PS00324">
    <property type="entry name" value="ASPARTOKINASE"/>
    <property type="match status" value="1"/>
</dbReference>
<organism evidence="4 5">
    <name type="scientific">Hafnia alvei</name>
    <dbReference type="NCBI Taxonomy" id="569"/>
    <lineage>
        <taxon>Bacteria</taxon>
        <taxon>Pseudomonadati</taxon>
        <taxon>Pseudomonadota</taxon>
        <taxon>Gammaproteobacteria</taxon>
        <taxon>Enterobacterales</taxon>
        <taxon>Hafniaceae</taxon>
        <taxon>Hafnia</taxon>
    </lineage>
</organism>
<dbReference type="GO" id="GO:0009089">
    <property type="term" value="P:lysine biosynthetic process via diaminopimelate"/>
    <property type="evidence" value="ECO:0007669"/>
    <property type="project" value="TreeGrafter"/>
</dbReference>
<proteinExistence type="inferred from homology"/>
<dbReference type="Pfam" id="PF00696">
    <property type="entry name" value="AA_kinase"/>
    <property type="match status" value="1"/>
</dbReference>
<comment type="similarity">
    <text evidence="1">Belongs to the aspartokinase family.</text>
</comment>
<dbReference type="InterPro" id="IPR036393">
    <property type="entry name" value="AceGlu_kinase-like_sf"/>
</dbReference>
<evidence type="ECO:0000259" key="3">
    <source>
        <dbReference type="Pfam" id="PF00696"/>
    </source>
</evidence>
<dbReference type="SUPFAM" id="SSF53633">
    <property type="entry name" value="Carbamate kinase-like"/>
    <property type="match status" value="1"/>
</dbReference>
<dbReference type="EC" id="2.7.2.4" evidence="4"/>
<keyword evidence="4" id="KW-0808">Transferase</keyword>
<dbReference type="InterPro" id="IPR018042">
    <property type="entry name" value="Aspartate_kinase_CS"/>
</dbReference>
<feature type="domain" description="Aspartate/glutamate/uridylate kinase" evidence="3">
    <location>
        <begin position="3"/>
        <end position="61"/>
    </location>
</feature>
<evidence type="ECO:0000256" key="2">
    <source>
        <dbReference type="SAM" id="MobiDB-lite"/>
    </source>
</evidence>
<keyword evidence="4" id="KW-0418">Kinase</keyword>
<sequence length="86" mass="9138">MKNTIVAKFGGTSVSNADAMQNSANIVLSNPNVRVVVLSASAGVTNLLVELAGRLRSGEASLRHRRNTSHSVQHPRYVASAKRAAR</sequence>
<name>A0A377PG73_HAFAL</name>
<protein>
    <submittedName>
        <fullName evidence="4">Lysine-sensitive aspartokinase 3</fullName>
        <ecNumber evidence="4">2.7.2.4</ecNumber>
    </submittedName>
</protein>
<dbReference type="PANTHER" id="PTHR21499">
    <property type="entry name" value="ASPARTATE KINASE"/>
    <property type="match status" value="1"/>
</dbReference>
<dbReference type="GO" id="GO:0004072">
    <property type="term" value="F:aspartate kinase activity"/>
    <property type="evidence" value="ECO:0007669"/>
    <property type="project" value="UniProtKB-EC"/>
</dbReference>
<feature type="region of interest" description="Disordered" evidence="2">
    <location>
        <begin position="60"/>
        <end position="86"/>
    </location>
</feature>
<dbReference type="InterPro" id="IPR001048">
    <property type="entry name" value="Asp/Glu/Uridylate_kinase"/>
</dbReference>
<dbReference type="EMBL" id="UGHP01000001">
    <property type="protein sequence ID" value="STQ78363.1"/>
    <property type="molecule type" value="Genomic_DNA"/>
</dbReference>
<dbReference type="GO" id="GO:0009090">
    <property type="term" value="P:homoserine biosynthetic process"/>
    <property type="evidence" value="ECO:0007669"/>
    <property type="project" value="TreeGrafter"/>
</dbReference>
<dbReference type="PANTHER" id="PTHR21499:SF59">
    <property type="entry name" value="ASPARTOKINASE"/>
    <property type="match status" value="1"/>
</dbReference>
<accession>A0A377PG73</accession>
<dbReference type="GO" id="GO:0005829">
    <property type="term" value="C:cytosol"/>
    <property type="evidence" value="ECO:0007669"/>
    <property type="project" value="TreeGrafter"/>
</dbReference>
<evidence type="ECO:0000256" key="1">
    <source>
        <dbReference type="ARBA" id="ARBA00010122"/>
    </source>
</evidence>